<keyword evidence="1" id="KW-0560">Oxidoreductase</keyword>
<dbReference type="SUPFAM" id="SSF51735">
    <property type="entry name" value="NAD(P)-binding Rossmann-fold domains"/>
    <property type="match status" value="1"/>
</dbReference>
<dbReference type="GO" id="GO:0016616">
    <property type="term" value="F:oxidoreductase activity, acting on the CH-OH group of donors, NAD or NADP as acceptor"/>
    <property type="evidence" value="ECO:0007669"/>
    <property type="project" value="TreeGrafter"/>
</dbReference>
<evidence type="ECO:0000313" key="5">
    <source>
        <dbReference type="Proteomes" id="UP000239494"/>
    </source>
</evidence>
<dbReference type="Pfam" id="PF01370">
    <property type="entry name" value="Epimerase"/>
    <property type="match status" value="1"/>
</dbReference>
<feature type="domain" description="NAD-dependent epimerase/dehydratase" evidence="3">
    <location>
        <begin position="3"/>
        <end position="240"/>
    </location>
</feature>
<dbReference type="FunFam" id="3.40.50.720:FF:000336">
    <property type="entry name" value="Aldehyde reductase"/>
    <property type="match status" value="1"/>
</dbReference>
<dbReference type="AlphaFoldDB" id="A0A2T0T7E6"/>
<evidence type="ECO:0000313" key="4">
    <source>
        <dbReference type="EMBL" id="PRY41609.1"/>
    </source>
</evidence>
<dbReference type="InterPro" id="IPR050425">
    <property type="entry name" value="NAD(P)_dehydrat-like"/>
</dbReference>
<accession>A0A2T0T7E6</accession>
<organism evidence="4 5">
    <name type="scientific">Umezawaea tangerina</name>
    <dbReference type="NCBI Taxonomy" id="84725"/>
    <lineage>
        <taxon>Bacteria</taxon>
        <taxon>Bacillati</taxon>
        <taxon>Actinomycetota</taxon>
        <taxon>Actinomycetes</taxon>
        <taxon>Pseudonocardiales</taxon>
        <taxon>Pseudonocardiaceae</taxon>
        <taxon>Umezawaea</taxon>
    </lineage>
</organism>
<dbReference type="InterPro" id="IPR001509">
    <property type="entry name" value="Epimerase_deHydtase"/>
</dbReference>
<comment type="similarity">
    <text evidence="2">Belongs to the NAD(P)-dependent epimerase/dehydratase family. Dihydroflavonol-4-reductase subfamily.</text>
</comment>
<dbReference type="EMBL" id="PVTF01000005">
    <property type="protein sequence ID" value="PRY41609.1"/>
    <property type="molecule type" value="Genomic_DNA"/>
</dbReference>
<evidence type="ECO:0000256" key="1">
    <source>
        <dbReference type="ARBA" id="ARBA00023002"/>
    </source>
</evidence>
<keyword evidence="5" id="KW-1185">Reference proteome</keyword>
<gene>
    <name evidence="4" type="ORF">CLV43_105367</name>
</gene>
<sequence>MKVLVTGATGYLAGHCVAELLTEGYAVRGTVRDPRTAEVAHLRALAERTGGELEFAAADLTSDAGWAEAVDGCTYVLHVASPFPSRIPSDENEVIRPAVDGTLRVLKAARFSGTVRRVVLTSSGAAVHFGHDAPGHVFTEDDWTDVNQAGPYPKSKTLAEQAAWDFARETGLELVALQPGTILGPLLHPDARTSVELIRRIMRGGLPALPTIGWNIVDVRDLARLHRLAMETPEAAGNRYIAGDRFLWARGIASVLAERYRPRGYRIGTAAMPYWLTWAIARFDPSVRLALTFWGRQDLTTAAKAEEELGWTNRPPEDSVIDTAESLIQLDLVARR</sequence>
<dbReference type="CDD" id="cd05227">
    <property type="entry name" value="AR_SDR_e"/>
    <property type="match status" value="1"/>
</dbReference>
<dbReference type="PANTHER" id="PTHR10366:SF564">
    <property type="entry name" value="STEROL-4-ALPHA-CARBOXYLATE 3-DEHYDROGENASE, DECARBOXYLATING"/>
    <property type="match status" value="1"/>
</dbReference>
<evidence type="ECO:0000259" key="3">
    <source>
        <dbReference type="Pfam" id="PF01370"/>
    </source>
</evidence>
<dbReference type="Proteomes" id="UP000239494">
    <property type="component" value="Unassembled WGS sequence"/>
</dbReference>
<protein>
    <submittedName>
        <fullName evidence="4">Dihydroflavonol-4-reductase</fullName>
    </submittedName>
</protein>
<comment type="caution">
    <text evidence="4">The sequence shown here is derived from an EMBL/GenBank/DDBJ whole genome shotgun (WGS) entry which is preliminary data.</text>
</comment>
<proteinExistence type="inferred from homology"/>
<evidence type="ECO:0000256" key="2">
    <source>
        <dbReference type="ARBA" id="ARBA00023445"/>
    </source>
</evidence>
<reference evidence="4 5" key="1">
    <citation type="submission" date="2018-03" db="EMBL/GenBank/DDBJ databases">
        <title>Genomic Encyclopedia of Archaeal and Bacterial Type Strains, Phase II (KMG-II): from individual species to whole genera.</title>
        <authorList>
            <person name="Goeker M."/>
        </authorList>
    </citation>
    <scope>NUCLEOTIDE SEQUENCE [LARGE SCALE GENOMIC DNA]</scope>
    <source>
        <strain evidence="4 5">DSM 44720</strain>
    </source>
</reference>
<name>A0A2T0T7E6_9PSEU</name>
<dbReference type="PANTHER" id="PTHR10366">
    <property type="entry name" value="NAD DEPENDENT EPIMERASE/DEHYDRATASE"/>
    <property type="match status" value="1"/>
</dbReference>
<dbReference type="InterPro" id="IPR036291">
    <property type="entry name" value="NAD(P)-bd_dom_sf"/>
</dbReference>
<dbReference type="Gene3D" id="3.40.50.720">
    <property type="entry name" value="NAD(P)-binding Rossmann-like Domain"/>
    <property type="match status" value="1"/>
</dbReference>